<dbReference type="RefSeq" id="WP_055581973.1">
    <property type="nucleotide sequence ID" value="NZ_LKTM01000390.1"/>
</dbReference>
<dbReference type="GO" id="GO:0000976">
    <property type="term" value="F:transcription cis-regulatory region binding"/>
    <property type="evidence" value="ECO:0007669"/>
    <property type="project" value="TreeGrafter"/>
</dbReference>
<organism evidence="4 5">
    <name type="scientific">Mycobacterium gordonae</name>
    <dbReference type="NCBI Taxonomy" id="1778"/>
    <lineage>
        <taxon>Bacteria</taxon>
        <taxon>Bacillati</taxon>
        <taxon>Actinomycetota</taxon>
        <taxon>Actinomycetes</taxon>
        <taxon>Mycobacteriales</taxon>
        <taxon>Mycobacteriaceae</taxon>
        <taxon>Mycobacterium</taxon>
    </lineage>
</organism>
<dbReference type="PANTHER" id="PTHR30055">
    <property type="entry name" value="HTH-TYPE TRANSCRIPTIONAL REGULATOR RUTR"/>
    <property type="match status" value="1"/>
</dbReference>
<dbReference type="AlphaFoldDB" id="A0A0Q2QSP7"/>
<dbReference type="GO" id="GO:0003700">
    <property type="term" value="F:DNA-binding transcription factor activity"/>
    <property type="evidence" value="ECO:0007669"/>
    <property type="project" value="TreeGrafter"/>
</dbReference>
<feature type="domain" description="HTH tetR-type" evidence="3">
    <location>
        <begin position="11"/>
        <end position="71"/>
    </location>
</feature>
<proteinExistence type="predicted"/>
<dbReference type="PROSITE" id="PS50977">
    <property type="entry name" value="HTH_TETR_2"/>
    <property type="match status" value="1"/>
</dbReference>
<dbReference type="EMBL" id="LKTM01000390">
    <property type="protein sequence ID" value="KQH75070.1"/>
    <property type="molecule type" value="Genomic_DNA"/>
</dbReference>
<evidence type="ECO:0000313" key="4">
    <source>
        <dbReference type="EMBL" id="KQH75070.1"/>
    </source>
</evidence>
<dbReference type="InterPro" id="IPR050109">
    <property type="entry name" value="HTH-type_TetR-like_transc_reg"/>
</dbReference>
<evidence type="ECO:0000259" key="3">
    <source>
        <dbReference type="PROSITE" id="PS50977"/>
    </source>
</evidence>
<dbReference type="PANTHER" id="PTHR30055:SF200">
    <property type="entry name" value="HTH-TYPE TRANSCRIPTIONAL REPRESSOR BDCR"/>
    <property type="match status" value="1"/>
</dbReference>
<name>A0A0Q2QSP7_MYCGO</name>
<dbReference type="OrthoDB" id="4214267at2"/>
<protein>
    <recommendedName>
        <fullName evidence="3">HTH tetR-type domain-containing protein</fullName>
    </recommendedName>
</protein>
<evidence type="ECO:0000256" key="2">
    <source>
        <dbReference type="PROSITE-ProRule" id="PRU00335"/>
    </source>
</evidence>
<feature type="DNA-binding region" description="H-T-H motif" evidence="2">
    <location>
        <begin position="34"/>
        <end position="53"/>
    </location>
</feature>
<comment type="caution">
    <text evidence="4">The sequence shown here is derived from an EMBL/GenBank/DDBJ whole genome shotgun (WGS) entry which is preliminary data.</text>
</comment>
<dbReference type="SUPFAM" id="SSF46689">
    <property type="entry name" value="Homeodomain-like"/>
    <property type="match status" value="1"/>
</dbReference>
<gene>
    <name evidence="4" type="ORF">AO501_04215</name>
</gene>
<keyword evidence="1 2" id="KW-0238">DNA-binding</keyword>
<dbReference type="InterPro" id="IPR001647">
    <property type="entry name" value="HTH_TetR"/>
</dbReference>
<reference evidence="4 5" key="1">
    <citation type="submission" date="2015-10" db="EMBL/GenBank/DDBJ databases">
        <title>Mycobacterium gordonae draft genome assembly.</title>
        <authorList>
            <person name="Ustinova V."/>
            <person name="Smirnova T."/>
            <person name="Blagodatskikh K."/>
            <person name="Varlamov D."/>
            <person name="Larionova E."/>
            <person name="Chernousova L."/>
        </authorList>
    </citation>
    <scope>NUCLEOTIDE SEQUENCE [LARGE SCALE GENOMIC DNA]</scope>
    <source>
        <strain evidence="4 5">CTRI 14-8773</strain>
    </source>
</reference>
<evidence type="ECO:0000256" key="1">
    <source>
        <dbReference type="ARBA" id="ARBA00023125"/>
    </source>
</evidence>
<dbReference type="InterPro" id="IPR009057">
    <property type="entry name" value="Homeodomain-like_sf"/>
</dbReference>
<accession>A0A0Q2QSP7</accession>
<evidence type="ECO:0000313" key="5">
    <source>
        <dbReference type="Proteomes" id="UP000051677"/>
    </source>
</evidence>
<dbReference type="Proteomes" id="UP000051677">
    <property type="component" value="Unassembled WGS sequence"/>
</dbReference>
<sequence length="199" mass="21861">MTAEARSESHASRRERILSAAYALFATHGVRAIDLDDVAAAVSLGRAELCRHFPDARALTTAVLRRRDQLWTCSLLELKSRLRGGTAQGQILAIFDVLHDWIVDFDGYQGGSPLTVLMEMGRQVHADEVSMNCLFSIREMVRERALRAELTDVRSFVESMTILLIGAVIAGSEGDPCAAQRARNMAHTLMVQHLAASGL</sequence>
<dbReference type="Pfam" id="PF00440">
    <property type="entry name" value="TetR_N"/>
    <property type="match status" value="1"/>
</dbReference>
<dbReference type="Gene3D" id="1.10.357.10">
    <property type="entry name" value="Tetracycline Repressor, domain 2"/>
    <property type="match status" value="1"/>
</dbReference>